<evidence type="ECO:0000256" key="1">
    <source>
        <dbReference type="SAM" id="Coils"/>
    </source>
</evidence>
<protein>
    <submittedName>
        <fullName evidence="4">FYVE and coiled-coil domain-containing protein 1</fullName>
    </submittedName>
</protein>
<evidence type="ECO:0000313" key="3">
    <source>
        <dbReference type="Proteomes" id="UP000694843"/>
    </source>
</evidence>
<gene>
    <name evidence="4" type="primary">LOC108683399</name>
</gene>
<name>A0A8B7PRS4_HYAAZ</name>
<keyword evidence="3" id="KW-1185">Reference proteome</keyword>
<proteinExistence type="predicted"/>
<dbReference type="AlphaFoldDB" id="A0A8B7PRS4"/>
<sequence>MMSCLSSDQILLALKGCSVPSNCFTCFSHLHHQPWIHPPCKASHKLPSRKYHYPVKKFKYYTKATSTHSRQKRHAGQGDPKNLGVSATTESTPSGAAQGPSTTALSPQSSEITSSGISIYADSFLKNKNKTLKKKVFRLRRQLVELQQHHSLVDLDKLESLARDHKDVLVKFIKLEEEKKRLEKTIESMKAKDQLQSHPHHVEIEKNAVISSDTKLKHLAEQNNQTQRGTTSVPSERASSKVDSTGVQCNLLDVDELRAVWSDEKEASEQRLLEHYHWKLTEVQQIYGDVVQKYSEECKQLMKSHEAEKFSLMEQLSALRTELDAATRVIPSSLDGRNDVTGELQGRAESSGAEANLTVDHLRSLLEKWALTISDQTRDTEMKLLHRSIEDSLTKMLDALQQQNNIAVECRELGTLCEHLKEENKNLHLKYEEEMHSKSELQEKLIVSEKKLSEIEKECLQHRMKAEELESRLERDVSSKDVALKKLTSDADSLRAQLSRSQSELKSVTSARLKLETALSERVRALSALNQQLEERITENCSLNTKLEERSAQLARAEASLAETQTKLNSILSENRSKLLELQDNVRSITAAKESEERAYQSQIRQLKVEVDQMKVRNETFQRQLAAITSTYNHMFGAATDASDNNST</sequence>
<dbReference type="OrthoDB" id="10533075at2759"/>
<dbReference type="GeneID" id="108683399"/>
<dbReference type="Proteomes" id="UP000694843">
    <property type="component" value="Unplaced"/>
</dbReference>
<dbReference type="RefSeq" id="XP_018028201.1">
    <property type="nucleotide sequence ID" value="XM_018172712.2"/>
</dbReference>
<feature type="coiled-coil region" evidence="1">
    <location>
        <begin position="438"/>
        <end position="624"/>
    </location>
</feature>
<keyword evidence="1" id="KW-0175">Coiled coil</keyword>
<accession>A0A8B7PRS4</accession>
<evidence type="ECO:0000313" key="4">
    <source>
        <dbReference type="RefSeq" id="XP_018028201.1"/>
    </source>
</evidence>
<feature type="coiled-coil region" evidence="1">
    <location>
        <begin position="129"/>
        <end position="192"/>
    </location>
</feature>
<dbReference type="OMA" id="RQMNGRN"/>
<dbReference type="KEGG" id="hazt:108683399"/>
<feature type="compositionally biased region" description="Polar residues" evidence="2">
    <location>
        <begin position="85"/>
        <end position="109"/>
    </location>
</feature>
<feature type="region of interest" description="Disordered" evidence="2">
    <location>
        <begin position="222"/>
        <end position="244"/>
    </location>
</feature>
<organism evidence="3 4">
    <name type="scientific">Hyalella azteca</name>
    <name type="common">Amphipod</name>
    <dbReference type="NCBI Taxonomy" id="294128"/>
    <lineage>
        <taxon>Eukaryota</taxon>
        <taxon>Metazoa</taxon>
        <taxon>Ecdysozoa</taxon>
        <taxon>Arthropoda</taxon>
        <taxon>Crustacea</taxon>
        <taxon>Multicrustacea</taxon>
        <taxon>Malacostraca</taxon>
        <taxon>Eumalacostraca</taxon>
        <taxon>Peracarida</taxon>
        <taxon>Amphipoda</taxon>
        <taxon>Senticaudata</taxon>
        <taxon>Talitrida</taxon>
        <taxon>Talitroidea</taxon>
        <taxon>Hyalellidae</taxon>
        <taxon>Hyalella</taxon>
    </lineage>
</organism>
<feature type="region of interest" description="Disordered" evidence="2">
    <location>
        <begin position="64"/>
        <end position="109"/>
    </location>
</feature>
<feature type="compositionally biased region" description="Polar residues" evidence="2">
    <location>
        <begin position="222"/>
        <end position="234"/>
    </location>
</feature>
<evidence type="ECO:0000256" key="2">
    <source>
        <dbReference type="SAM" id="MobiDB-lite"/>
    </source>
</evidence>
<reference evidence="4" key="1">
    <citation type="submission" date="2025-08" db="UniProtKB">
        <authorList>
            <consortium name="RefSeq"/>
        </authorList>
    </citation>
    <scope>IDENTIFICATION</scope>
    <source>
        <tissue evidence="4">Whole organism</tissue>
    </source>
</reference>